<feature type="binding site" evidence="3">
    <location>
        <position position="82"/>
    </location>
    <ligand>
        <name>7-chloro-L-tryptophan</name>
        <dbReference type="ChEBI" id="CHEBI:58713"/>
    </ligand>
</feature>
<sequence length="552" mass="62520">MKNTGNKIENIVIVGGGTTGWMAAAYLVKALQGSVAITLIESDQIPTLGVGEATVPSIRTEFFDFLEIPESEWMPQCNGTFKIGIKYADWSYTPHTTKNNEFYHIFGESKKYDDIPLTHYWLKKRLDGYDLSMSDCCYSSTAVCEFNKSPKFLDGTTGVNYAYHFDANLLAKFLASWTVKKGVVRVVDKVVNVILDNTGAIDFLKTEKGNTHKADLYIDCSGFQGLLINQALKEPFISYSDSLLCDAAVAIPVKTDNIDGLRPYTIATALSSGWSWEIPLYGRLGRGYVYSQKFISPDEAEQELRKFHGSIADDIPAKHLKMRVGRNEHSWVKNCVSLGIASGFIEPLESTGIYFIYAALKHLIRYFPDKSMNPALKDKYNERIAFMVDDVRDFIVLHYCTTHREDTPFWKANKFDLKIPDTLKRLLEVYQAGAPINLPYTDEGGYNNVFDAGFDRFWTNSNYMAILGGMNHLPNSASPILNHKPESVNKAEKIFKAIKDNTKNLLDELPSHYEYIKNLYLNQKSSDEIYSYTSVKKNEIREIDSWLKVKVS</sequence>
<dbReference type="RefSeq" id="WP_095723613.1">
    <property type="nucleotide sequence ID" value="NZ_NTFS01000288.1"/>
</dbReference>
<feature type="binding site" evidence="3">
    <location>
        <position position="353"/>
    </location>
    <ligand>
        <name>FAD</name>
        <dbReference type="ChEBI" id="CHEBI:57692"/>
    </ligand>
</feature>
<dbReference type="InterPro" id="IPR006905">
    <property type="entry name" value="Flavin_halogenase"/>
</dbReference>
<keyword evidence="3" id="KW-0285">Flavoprotein</keyword>
<dbReference type="PANTHER" id="PTHR43747:SF4">
    <property type="entry name" value="FLAVIN-DEPENDENT TRYPTOPHAN HALOGENASE"/>
    <property type="match status" value="1"/>
</dbReference>
<keyword evidence="3" id="KW-0547">Nucleotide-binding</keyword>
<feature type="binding site" evidence="3">
    <location>
        <position position="349"/>
    </location>
    <ligand>
        <name>L-tryptophan</name>
        <dbReference type="ChEBI" id="CHEBI:57912"/>
    </ligand>
</feature>
<dbReference type="PANTHER" id="PTHR43747">
    <property type="entry name" value="FAD-BINDING PROTEIN"/>
    <property type="match status" value="1"/>
</dbReference>
<keyword evidence="5" id="KW-1185">Reference proteome</keyword>
<dbReference type="SUPFAM" id="SSF51905">
    <property type="entry name" value="FAD/NAD(P)-binding domain"/>
    <property type="match status" value="1"/>
</dbReference>
<dbReference type="InterPro" id="IPR036188">
    <property type="entry name" value="FAD/NAD-bd_sf"/>
</dbReference>
<accession>A0A2A2TE42</accession>
<comment type="caution">
    <text evidence="4">The sequence shown here is derived from an EMBL/GenBank/DDBJ whole genome shotgun (WGS) entry which is preliminary data.</text>
</comment>
<evidence type="ECO:0000313" key="5">
    <source>
        <dbReference type="Proteomes" id="UP000218238"/>
    </source>
</evidence>
<dbReference type="Pfam" id="PF04820">
    <property type="entry name" value="Trp_halogenase"/>
    <property type="match status" value="1"/>
</dbReference>
<proteinExistence type="inferred from homology"/>
<evidence type="ECO:0000256" key="2">
    <source>
        <dbReference type="PIRSR" id="PIRSR011396-1"/>
    </source>
</evidence>
<gene>
    <name evidence="4" type="ORF">CK510_21320</name>
</gene>
<dbReference type="InterPro" id="IPR033856">
    <property type="entry name" value="Trp_halogen"/>
</dbReference>
<dbReference type="Proteomes" id="UP000218238">
    <property type="component" value="Unassembled WGS sequence"/>
</dbReference>
<feature type="binding site" evidence="3">
    <location>
        <position position="190"/>
    </location>
    <ligand>
        <name>FAD</name>
        <dbReference type="ChEBI" id="CHEBI:57692"/>
    </ligand>
</feature>
<evidence type="ECO:0000256" key="1">
    <source>
        <dbReference type="ARBA" id="ARBA00038396"/>
    </source>
</evidence>
<dbReference type="OrthoDB" id="8868802at2"/>
<feature type="active site" evidence="2">
    <location>
        <position position="82"/>
    </location>
</feature>
<evidence type="ECO:0000256" key="3">
    <source>
        <dbReference type="PIRSR" id="PIRSR011396-2"/>
    </source>
</evidence>
<comment type="similarity">
    <text evidence="1">Belongs to the flavin-dependent halogenase family. Bacterial tryptophan halogenase subfamily.</text>
</comment>
<protein>
    <submittedName>
        <fullName evidence="4">Tryptophan halogenase</fullName>
    </submittedName>
</protein>
<dbReference type="GO" id="GO:0000166">
    <property type="term" value="F:nucleotide binding"/>
    <property type="evidence" value="ECO:0007669"/>
    <property type="project" value="UniProtKB-KW"/>
</dbReference>
<dbReference type="Gene3D" id="3.50.50.60">
    <property type="entry name" value="FAD/NAD(P)-binding domain"/>
    <property type="match status" value="1"/>
</dbReference>
<evidence type="ECO:0000313" key="4">
    <source>
        <dbReference type="EMBL" id="PAX52067.1"/>
    </source>
</evidence>
<dbReference type="EMBL" id="NTFS01000288">
    <property type="protein sequence ID" value="PAX52067.1"/>
    <property type="molecule type" value="Genomic_DNA"/>
</dbReference>
<keyword evidence="3" id="KW-0274">FAD</keyword>
<dbReference type="GO" id="GO:0004497">
    <property type="term" value="F:monooxygenase activity"/>
    <property type="evidence" value="ECO:0007669"/>
    <property type="project" value="InterPro"/>
</dbReference>
<dbReference type="InterPro" id="IPR050816">
    <property type="entry name" value="Flavin-dep_Halogenase_NPB"/>
</dbReference>
<dbReference type="AlphaFoldDB" id="A0A2A2TE42"/>
<reference evidence="4 5" key="1">
    <citation type="submission" date="2017-08" db="EMBL/GenBank/DDBJ databases">
        <title>Draft genome sequence of filamentous cyanobacterium Calothrix elsteri CCALA 953.</title>
        <authorList>
            <person name="Gagunashvili A.N."/>
            <person name="Elster J."/>
            <person name="Andresson O.S."/>
        </authorList>
    </citation>
    <scope>NUCLEOTIDE SEQUENCE [LARGE SCALE GENOMIC DNA]</scope>
    <source>
        <strain evidence="4 5">CCALA 953</strain>
    </source>
</reference>
<dbReference type="PIRSF" id="PIRSF011396">
    <property type="entry name" value="Trp_halogenase"/>
    <property type="match status" value="1"/>
</dbReference>
<name>A0A2A2TE42_9CYAN</name>
<organism evidence="4 5">
    <name type="scientific">Brunnivagina elsteri CCALA 953</name>
    <dbReference type="NCBI Taxonomy" id="987040"/>
    <lineage>
        <taxon>Bacteria</taxon>
        <taxon>Bacillati</taxon>
        <taxon>Cyanobacteriota</taxon>
        <taxon>Cyanophyceae</taxon>
        <taxon>Nostocales</taxon>
        <taxon>Calotrichaceae</taxon>
        <taxon>Brunnivagina</taxon>
    </lineage>
</organism>